<dbReference type="GO" id="GO:0005524">
    <property type="term" value="F:ATP binding"/>
    <property type="evidence" value="ECO:0007669"/>
    <property type="project" value="UniProtKB-KW"/>
</dbReference>
<dbReference type="EMBL" id="WSLF01000001">
    <property type="protein sequence ID" value="KAE9637317.1"/>
    <property type="molecule type" value="Genomic_DNA"/>
</dbReference>
<keyword evidence="4" id="KW-0067">ATP-binding</keyword>
<accession>A0A7C8LF63</accession>
<name>A0A7C8LF63_9FIRM</name>
<keyword evidence="5" id="KW-1185">Reference proteome</keyword>
<dbReference type="InterPro" id="IPR005467">
    <property type="entry name" value="His_kinase_dom"/>
</dbReference>
<evidence type="ECO:0000313" key="5">
    <source>
        <dbReference type="Proteomes" id="UP000483018"/>
    </source>
</evidence>
<keyword evidence="4" id="KW-0547">Nucleotide-binding</keyword>
<organism evidence="4 5">
    <name type="scientific">Defluviitalea raffinosedens</name>
    <dbReference type="NCBI Taxonomy" id="1450156"/>
    <lineage>
        <taxon>Bacteria</taxon>
        <taxon>Bacillati</taxon>
        <taxon>Bacillota</taxon>
        <taxon>Clostridia</taxon>
        <taxon>Lachnospirales</taxon>
        <taxon>Defluviitaleaceae</taxon>
        <taxon>Defluviitalea</taxon>
    </lineage>
</organism>
<dbReference type="RefSeq" id="WP_158739227.1">
    <property type="nucleotide sequence ID" value="NZ_JAFBEP010000006.1"/>
</dbReference>
<dbReference type="GO" id="GO:0016301">
    <property type="term" value="F:kinase activity"/>
    <property type="evidence" value="ECO:0007669"/>
    <property type="project" value="UniProtKB-KW"/>
</dbReference>
<dbReference type="GO" id="GO:0000160">
    <property type="term" value="P:phosphorelay signal transduction system"/>
    <property type="evidence" value="ECO:0007669"/>
    <property type="project" value="UniProtKB-KW"/>
</dbReference>
<evidence type="ECO:0000313" key="4">
    <source>
        <dbReference type="EMBL" id="KAE9637317.1"/>
    </source>
</evidence>
<dbReference type="Proteomes" id="UP000483018">
    <property type="component" value="Unassembled WGS sequence"/>
</dbReference>
<dbReference type="SUPFAM" id="SSF55874">
    <property type="entry name" value="ATPase domain of HSP90 chaperone/DNA topoisomerase II/histidine kinase"/>
    <property type="match status" value="1"/>
</dbReference>
<dbReference type="PROSITE" id="PS50109">
    <property type="entry name" value="HIS_KIN"/>
    <property type="match status" value="1"/>
</dbReference>
<evidence type="ECO:0000256" key="1">
    <source>
        <dbReference type="ARBA" id="ARBA00022777"/>
    </source>
</evidence>
<keyword evidence="1" id="KW-0808">Transferase</keyword>
<comment type="caution">
    <text evidence="4">The sequence shown here is derived from an EMBL/GenBank/DDBJ whole genome shotgun (WGS) entry which is preliminary data.</text>
</comment>
<keyword evidence="1" id="KW-0418">Kinase</keyword>
<dbReference type="InterPro" id="IPR036890">
    <property type="entry name" value="HATPase_C_sf"/>
</dbReference>
<dbReference type="OrthoDB" id="9797586at2"/>
<keyword evidence="2" id="KW-0902">Two-component regulatory system</keyword>
<gene>
    <name evidence="4" type="ORF">GND95_02480</name>
</gene>
<evidence type="ECO:0000256" key="2">
    <source>
        <dbReference type="ARBA" id="ARBA00023012"/>
    </source>
</evidence>
<dbReference type="Gene3D" id="3.30.565.10">
    <property type="entry name" value="Histidine kinase-like ATPase, C-terminal domain"/>
    <property type="match status" value="1"/>
</dbReference>
<protein>
    <submittedName>
        <fullName evidence="4">ATP-binding protein</fullName>
    </submittedName>
</protein>
<dbReference type="AlphaFoldDB" id="A0A7C8LF63"/>
<dbReference type="InterPro" id="IPR003594">
    <property type="entry name" value="HATPase_dom"/>
</dbReference>
<reference evidence="4 5" key="1">
    <citation type="submission" date="2019-12" db="EMBL/GenBank/DDBJ databases">
        <title>Defluviitalea raffinosedens, isolated from a biogas fermenter, genome sequencing and characterization.</title>
        <authorList>
            <person name="Rettenmaier R."/>
            <person name="Schneider M."/>
            <person name="Neuhaus K."/>
            <person name="Liebl W."/>
            <person name="Zverlov V."/>
        </authorList>
    </citation>
    <scope>NUCLEOTIDE SEQUENCE [LARGE SCALE GENOMIC DNA]</scope>
    <source>
        <strain evidence="4 5">249c-K6</strain>
    </source>
</reference>
<evidence type="ECO:0000259" key="3">
    <source>
        <dbReference type="PROSITE" id="PS50109"/>
    </source>
</evidence>
<sequence length="182" mass="20815">MKELSLHILDIIENSVRAEATEIKLEIIEDLEKNLFEIKIEDNGKGMDENFVKTIKNPFTTTRTTRKVGLGVPLLAAACNRCNGDVEIQSTLGQGTKLNAWMEYDHIDRAPLGDIVSTIANLILSNPDIEFKYYHRYNDRIFEFDTQEVKNILGDVPINELSVIAWLKEYISENLTEIRQKS</sequence>
<dbReference type="Pfam" id="PF02518">
    <property type="entry name" value="HATPase_c"/>
    <property type="match status" value="1"/>
</dbReference>
<proteinExistence type="predicted"/>
<feature type="domain" description="Histidine kinase" evidence="3">
    <location>
        <begin position="1"/>
        <end position="106"/>
    </location>
</feature>